<proteinExistence type="predicted"/>
<evidence type="ECO:0000313" key="2">
    <source>
        <dbReference type="Proteomes" id="UP000075840"/>
    </source>
</evidence>
<dbReference type="Pfam" id="PF16064">
    <property type="entry name" value="DUF4806"/>
    <property type="match status" value="1"/>
</dbReference>
<reference evidence="1" key="1">
    <citation type="submission" date="2022-08" db="UniProtKB">
        <authorList>
            <consortium name="EnsemblMetazoa"/>
        </authorList>
    </citation>
    <scope>IDENTIFICATION</scope>
    <source>
        <strain evidence="1">Dongola</strain>
    </source>
</reference>
<protein>
    <submittedName>
        <fullName evidence="1">Uncharacterized protein</fullName>
    </submittedName>
</protein>
<evidence type="ECO:0000313" key="1">
    <source>
        <dbReference type="EnsemblMetazoa" id="AARA016022-PA"/>
    </source>
</evidence>
<dbReference type="Proteomes" id="UP000075840">
    <property type="component" value="Unassembled WGS sequence"/>
</dbReference>
<dbReference type="EMBL" id="APCN01004337">
    <property type="status" value="NOT_ANNOTATED_CDS"/>
    <property type="molecule type" value="Genomic_DNA"/>
</dbReference>
<keyword evidence="2" id="KW-1185">Reference proteome</keyword>
<dbReference type="AlphaFoldDB" id="A0A1I8JTE5"/>
<organism evidence="1 2">
    <name type="scientific">Anopheles arabiensis</name>
    <name type="common">Mosquito</name>
    <dbReference type="NCBI Taxonomy" id="7173"/>
    <lineage>
        <taxon>Eukaryota</taxon>
        <taxon>Metazoa</taxon>
        <taxon>Ecdysozoa</taxon>
        <taxon>Arthropoda</taxon>
        <taxon>Hexapoda</taxon>
        <taxon>Insecta</taxon>
        <taxon>Pterygota</taxon>
        <taxon>Neoptera</taxon>
        <taxon>Endopterygota</taxon>
        <taxon>Diptera</taxon>
        <taxon>Nematocera</taxon>
        <taxon>Culicoidea</taxon>
        <taxon>Culicidae</taxon>
        <taxon>Anophelinae</taxon>
        <taxon>Anopheles</taxon>
    </lineage>
</organism>
<dbReference type="InterPro" id="IPR032071">
    <property type="entry name" value="DUF4806"/>
</dbReference>
<dbReference type="VEuPathDB" id="VectorBase:AARA016022"/>
<accession>A0A1I8JTE5</accession>
<sequence length="313" mass="35934">MATQRDKKTGNIYKIRDKLESKFDEEFEAEQNYLRLKREQEAKTKLTSELLLTCEEQDPFADVGEPTIENVFSLLTTVLQHIGQLNRKVDHIQKEVEDVSIRVLRVEKKLGTTLATLEQLKDVVSISDLALKSSDPELAGFEFNAVSNEEELNELDFKLGADAEYQGNLTKWLNVKIVSEDSKNRLHEAMEIVFKRDFLPKCSWKGRSKPEPKIPMSAQRNIMELFRVVGSNRFTTITDAFVAKFFQKKLPYAKNRVHLQRNQRKGCRLHVKKQPDTTVLQHLAGAQQISIQCRAEPTTVSRVSDNCRIVENA</sequence>
<dbReference type="VEuPathDB" id="VectorBase:AARA21_012732"/>
<dbReference type="EnsemblMetazoa" id="AARA016022-RA">
    <property type="protein sequence ID" value="AARA016022-PA"/>
    <property type="gene ID" value="AARA016022"/>
</dbReference>
<name>A0A1I8JTE5_ANOAR</name>